<sequence length="314" mass="32939">RVSVSPSVGRGDLEGVQGWGSFTTKGGDPTFSRSAGGGGPRKNDGAPLSTGPPSPPRNLTAHGLSPTSLALSWDPPADLGGRTDLTYGVGCQRRDGGSGGGFGACGDAVRFEPGAGGLTAPLVNVTGLHPWVDYRFTVQAENAVSSGLPSPASTASVAIHRWERKSKPSTSPVPEPQKQNSPLFLLIVTGLASILTVLVLTSVCFAVRKKYHKLDQEQEVELLPIQSAVTYRRQEEVRPAPQQEVNPPPPRVGLSQRLAASLKDVLVDCSRLTLGKDLGAGEFGTVYKGVFSPREGPDLIVAVKTMKGGCRGRN</sequence>
<dbReference type="EMBL" id="AHAT01032842">
    <property type="status" value="NOT_ANNOTATED_CDS"/>
    <property type="molecule type" value="Genomic_DNA"/>
</dbReference>
<accession>W5M3T2</accession>
<dbReference type="Bgee" id="ENSLOCG00000002587">
    <property type="expression patterns" value="Expressed in muscle tissue and 11 other cell types or tissues"/>
</dbReference>
<dbReference type="InterPro" id="IPR011009">
    <property type="entry name" value="Kinase-like_dom_sf"/>
</dbReference>
<dbReference type="Pfam" id="PF00041">
    <property type="entry name" value="fn3"/>
    <property type="match status" value="1"/>
</dbReference>
<feature type="binding site" evidence="12">
    <location>
        <position position="304"/>
    </location>
    <ligand>
        <name>ATP</name>
        <dbReference type="ChEBI" id="CHEBI:30616"/>
    </ligand>
</feature>
<keyword evidence="3 14" id="KW-0812">Transmembrane</keyword>
<dbReference type="InterPro" id="IPR013783">
    <property type="entry name" value="Ig-like_fold"/>
</dbReference>
<protein>
    <recommendedName>
        <fullName evidence="15">Fibronectin type-III domain-containing protein</fullName>
    </recommendedName>
</protein>
<dbReference type="SMART" id="SM00060">
    <property type="entry name" value="FN3"/>
    <property type="match status" value="1"/>
</dbReference>
<evidence type="ECO:0000256" key="14">
    <source>
        <dbReference type="SAM" id="Phobius"/>
    </source>
</evidence>
<dbReference type="PANTHER" id="PTHR46877">
    <property type="entry name" value="EPH RECEPTOR A5"/>
    <property type="match status" value="1"/>
</dbReference>
<dbReference type="STRING" id="7918.ENSLOCP00000003040"/>
<feature type="transmembrane region" description="Helical" evidence="14">
    <location>
        <begin position="183"/>
        <end position="207"/>
    </location>
</feature>
<evidence type="ECO:0000256" key="3">
    <source>
        <dbReference type="ARBA" id="ARBA00022692"/>
    </source>
</evidence>
<proteinExistence type="predicted"/>
<dbReference type="PROSITE" id="PS50853">
    <property type="entry name" value="FN3"/>
    <property type="match status" value="1"/>
</dbReference>
<reference evidence="16" key="3">
    <citation type="submission" date="2025-09" db="UniProtKB">
        <authorList>
            <consortium name="Ensembl"/>
        </authorList>
    </citation>
    <scope>IDENTIFICATION</scope>
</reference>
<evidence type="ECO:0000256" key="6">
    <source>
        <dbReference type="ARBA" id="ARBA00022840"/>
    </source>
</evidence>
<dbReference type="FunFam" id="2.60.40.10:FF:000059">
    <property type="entry name" value="Ephrin type-A receptor 6"/>
    <property type="match status" value="1"/>
</dbReference>
<evidence type="ECO:0000256" key="12">
    <source>
        <dbReference type="PROSITE-ProRule" id="PRU10141"/>
    </source>
</evidence>
<evidence type="ECO:0000259" key="15">
    <source>
        <dbReference type="PROSITE" id="PS50853"/>
    </source>
</evidence>
<dbReference type="InterPro" id="IPR036116">
    <property type="entry name" value="FN3_sf"/>
</dbReference>
<evidence type="ECO:0000256" key="4">
    <source>
        <dbReference type="ARBA" id="ARBA00022729"/>
    </source>
</evidence>
<dbReference type="Ensembl" id="ENSLOCT00000003046.1">
    <property type="protein sequence ID" value="ENSLOCP00000003040.1"/>
    <property type="gene ID" value="ENSLOCG00000002587.1"/>
</dbReference>
<dbReference type="GO" id="GO:0007155">
    <property type="term" value="P:cell adhesion"/>
    <property type="evidence" value="ECO:0007669"/>
    <property type="project" value="UniProtKB-KW"/>
</dbReference>
<dbReference type="GO" id="GO:0005886">
    <property type="term" value="C:plasma membrane"/>
    <property type="evidence" value="ECO:0007669"/>
    <property type="project" value="UniProtKB-SubCell"/>
</dbReference>
<feature type="domain" description="Fibronectin type-III" evidence="15">
    <location>
        <begin position="55"/>
        <end position="160"/>
    </location>
</feature>
<dbReference type="Proteomes" id="UP000018468">
    <property type="component" value="Linkage group LG28"/>
</dbReference>
<comment type="subcellular location">
    <subcellularLocation>
        <location evidence="1">Cell membrane</location>
        <topology evidence="1">Single-pass type I membrane protein</topology>
    </subcellularLocation>
</comment>
<dbReference type="SUPFAM" id="SSF49265">
    <property type="entry name" value="Fibronectin type III"/>
    <property type="match status" value="1"/>
</dbReference>
<dbReference type="InParanoid" id="W5M3T2"/>
<dbReference type="InterPro" id="IPR003961">
    <property type="entry name" value="FN3_dom"/>
</dbReference>
<keyword evidence="2" id="KW-1003">Cell membrane</keyword>
<evidence type="ECO:0000256" key="11">
    <source>
        <dbReference type="ARBA" id="ARBA00023180"/>
    </source>
</evidence>
<dbReference type="Gene3D" id="3.30.200.20">
    <property type="entry name" value="Phosphorylase Kinase, domain 1"/>
    <property type="match status" value="1"/>
</dbReference>
<dbReference type="InterPro" id="IPR017441">
    <property type="entry name" value="Protein_kinase_ATP_BS"/>
</dbReference>
<evidence type="ECO:0000256" key="9">
    <source>
        <dbReference type="ARBA" id="ARBA00023136"/>
    </source>
</evidence>
<dbReference type="PANTHER" id="PTHR46877:SF20">
    <property type="entry name" value="RECEPTOR PROTEIN-TYROSINE KINASE"/>
    <property type="match status" value="1"/>
</dbReference>
<keyword evidence="7" id="KW-0130">Cell adhesion</keyword>
<dbReference type="EMBL" id="AHAT01032843">
    <property type="status" value="NOT_ANNOTATED_CDS"/>
    <property type="molecule type" value="Genomic_DNA"/>
</dbReference>
<keyword evidence="17" id="KW-1185">Reference proteome</keyword>
<dbReference type="Gene3D" id="2.60.40.10">
    <property type="entry name" value="Immunoglobulins"/>
    <property type="match status" value="1"/>
</dbReference>
<reference evidence="16" key="2">
    <citation type="submission" date="2025-08" db="UniProtKB">
        <authorList>
            <consortium name="Ensembl"/>
        </authorList>
    </citation>
    <scope>IDENTIFICATION</scope>
</reference>
<dbReference type="AlphaFoldDB" id="W5M3T2"/>
<feature type="region of interest" description="Disordered" evidence="13">
    <location>
        <begin position="1"/>
        <end position="75"/>
    </location>
</feature>
<keyword evidence="4" id="KW-0732">Signal</keyword>
<dbReference type="InterPro" id="IPR050449">
    <property type="entry name" value="Ephrin_rcpt_TKs"/>
</dbReference>
<dbReference type="PROSITE" id="PS00107">
    <property type="entry name" value="PROTEIN_KINASE_ATP"/>
    <property type="match status" value="1"/>
</dbReference>
<evidence type="ECO:0000313" key="16">
    <source>
        <dbReference type="Ensembl" id="ENSLOCP00000003040.1"/>
    </source>
</evidence>
<evidence type="ECO:0000256" key="2">
    <source>
        <dbReference type="ARBA" id="ARBA00022475"/>
    </source>
</evidence>
<evidence type="ECO:0000256" key="10">
    <source>
        <dbReference type="ARBA" id="ARBA00023170"/>
    </source>
</evidence>
<dbReference type="SUPFAM" id="SSF56112">
    <property type="entry name" value="Protein kinase-like (PK-like)"/>
    <property type="match status" value="1"/>
</dbReference>
<dbReference type="CDD" id="cd00063">
    <property type="entry name" value="FN3"/>
    <property type="match status" value="1"/>
</dbReference>
<keyword evidence="11" id="KW-0325">Glycoprotein</keyword>
<dbReference type="HOGENOM" id="CLU_887218_0_0_1"/>
<evidence type="ECO:0000256" key="8">
    <source>
        <dbReference type="ARBA" id="ARBA00022989"/>
    </source>
</evidence>
<keyword evidence="6 12" id="KW-0067">ATP-binding</keyword>
<evidence type="ECO:0000313" key="17">
    <source>
        <dbReference type="Proteomes" id="UP000018468"/>
    </source>
</evidence>
<dbReference type="GO" id="GO:0005524">
    <property type="term" value="F:ATP binding"/>
    <property type="evidence" value="ECO:0007669"/>
    <property type="project" value="UniProtKB-UniRule"/>
</dbReference>
<keyword evidence="5 12" id="KW-0547">Nucleotide-binding</keyword>
<name>W5M3T2_LEPOC</name>
<dbReference type="eggNOG" id="KOG0196">
    <property type="taxonomic scope" value="Eukaryota"/>
</dbReference>
<reference evidence="17" key="1">
    <citation type="submission" date="2011-12" db="EMBL/GenBank/DDBJ databases">
        <title>The Draft Genome of Lepisosteus oculatus.</title>
        <authorList>
            <consortium name="The Broad Institute Genome Assembly &amp; Analysis Group"/>
            <consortium name="Computational R&amp;D Group"/>
            <consortium name="and Sequencing Platform"/>
            <person name="Di Palma F."/>
            <person name="Alfoldi J."/>
            <person name="Johnson J."/>
            <person name="Berlin A."/>
            <person name="Gnerre S."/>
            <person name="Jaffe D."/>
            <person name="MacCallum I."/>
            <person name="Young S."/>
            <person name="Walker B.J."/>
            <person name="Lander E.S."/>
            <person name="Lindblad-Toh K."/>
        </authorList>
    </citation>
    <scope>NUCLEOTIDE SEQUENCE [LARGE SCALE GENOMIC DNA]</scope>
</reference>
<evidence type="ECO:0000256" key="5">
    <source>
        <dbReference type="ARBA" id="ARBA00022741"/>
    </source>
</evidence>
<evidence type="ECO:0000256" key="7">
    <source>
        <dbReference type="ARBA" id="ARBA00022889"/>
    </source>
</evidence>
<keyword evidence="9 14" id="KW-0472">Membrane</keyword>
<keyword evidence="10" id="KW-0675">Receptor</keyword>
<evidence type="ECO:0000256" key="1">
    <source>
        <dbReference type="ARBA" id="ARBA00004251"/>
    </source>
</evidence>
<keyword evidence="8 14" id="KW-1133">Transmembrane helix</keyword>
<evidence type="ECO:0000256" key="13">
    <source>
        <dbReference type="SAM" id="MobiDB-lite"/>
    </source>
</evidence>
<organism evidence="16 17">
    <name type="scientific">Lepisosteus oculatus</name>
    <name type="common">Spotted gar</name>
    <dbReference type="NCBI Taxonomy" id="7918"/>
    <lineage>
        <taxon>Eukaryota</taxon>
        <taxon>Metazoa</taxon>
        <taxon>Chordata</taxon>
        <taxon>Craniata</taxon>
        <taxon>Vertebrata</taxon>
        <taxon>Euteleostomi</taxon>
        <taxon>Actinopterygii</taxon>
        <taxon>Neopterygii</taxon>
        <taxon>Holostei</taxon>
        <taxon>Semionotiformes</taxon>
        <taxon>Lepisosteidae</taxon>
        <taxon>Lepisosteus</taxon>
    </lineage>
</organism>